<sequence>MPTKSTSKPRQFSAPKRDWSVLTATEPKHVKKLEHIQETLDAVIESIQEEGGIEDWEDFKNFVESFNKRPDRINESGNQKASISIDLVAEGKGDEVSGFVFYLTKDPSHRTSGVYLVKNLKQAGVETKENNNYYTPSHVMDLIGLEASDELEDDELSEDLDDDLTDLEDDEELPKPNKTSSNLSKSKSSPSRQNTKQSPKQEEDDIDQLLSDDEDTPITTGVLGKIAKNRNTQKSINNVEPQQSETKYPLLDSLETFLKETEHQGEIATTRGSEINGITVTGLTVQSATLMGLIGAKTVNDLIDYIKQSREKEQANKLENILEQIDSLNQRTDRVSVRVQQADVIADMKAIDDRTERLTERTKQVLEPPATTQPENLEIEERAKRNGSHHISPNKTDEITVDRTQSNAVQIGEKIDNLGHKIDPKYKQSPSLQIDKQANISEQLDQIQKYLGNLSKRLDRLETIVDELEQKITLNPSLEQTNSKTSVPQITTPNPAPIEDEPEDLLTKIVTQTKVQQQREAVADCLVNYAFATGQSPQSGIPFDDGGILYVTAEKNKVNLAINGSDGNEIFSGIKEGDRWKFAQDKLTPEERETIFKLPQSEPEYDTLATAQSLVDKFQNTFPKRFSGEKDPVFPWREPRREDGTPGAVKYEFEILDLPDGSKQLIGTDPRQSDAQVFDAILVKGKPPEIRECHISIEEMESLVGSPEKEKQHRRHNSPEQSKEDENELQA</sequence>
<proteinExistence type="predicted"/>
<feature type="region of interest" description="Disordered" evidence="1">
    <location>
        <begin position="480"/>
        <end position="500"/>
    </location>
</feature>
<feature type="region of interest" description="Disordered" evidence="1">
    <location>
        <begin position="699"/>
        <end position="731"/>
    </location>
</feature>
<keyword evidence="3" id="KW-1185">Reference proteome</keyword>
<dbReference type="Proteomes" id="UP001576776">
    <property type="component" value="Unassembled WGS sequence"/>
</dbReference>
<accession>A0ABV4YBL4</accession>
<dbReference type="RefSeq" id="WP_413257031.1">
    <property type="nucleotide sequence ID" value="NZ_JBHFNS010000042.1"/>
</dbReference>
<feature type="compositionally biased region" description="Low complexity" evidence="1">
    <location>
        <begin position="176"/>
        <end position="191"/>
    </location>
</feature>
<name>A0ABV4YBL4_9CYAN</name>
<reference evidence="2 3" key="1">
    <citation type="submission" date="2024-09" db="EMBL/GenBank/DDBJ databases">
        <title>Floridaenema gen nov. (Aerosakkonemataceae, Aerosakkonematales ord. nov., Cyanobacteria) from benthic tropical and subtropical fresh waters, with the description of four new species.</title>
        <authorList>
            <person name="Moretto J.A."/>
            <person name="Berthold D.E."/>
            <person name="Lefler F.W."/>
            <person name="Huang I.-S."/>
            <person name="Laughinghouse H. IV."/>
        </authorList>
    </citation>
    <scope>NUCLEOTIDE SEQUENCE [LARGE SCALE GENOMIC DNA]</scope>
    <source>
        <strain evidence="2 3">BLCC-F154</strain>
    </source>
</reference>
<feature type="compositionally biased region" description="Polar residues" evidence="1">
    <location>
        <begin position="480"/>
        <end position="493"/>
    </location>
</feature>
<feature type="region of interest" description="Disordered" evidence="1">
    <location>
        <begin position="165"/>
        <end position="218"/>
    </location>
</feature>
<protein>
    <recommendedName>
        <fullName evidence="4">Large polyvalent protein-associated domain-containing protein</fullName>
    </recommendedName>
</protein>
<dbReference type="EMBL" id="JBHFNS010000042">
    <property type="protein sequence ID" value="MFB2935518.1"/>
    <property type="molecule type" value="Genomic_DNA"/>
</dbReference>
<evidence type="ECO:0000313" key="3">
    <source>
        <dbReference type="Proteomes" id="UP001576776"/>
    </source>
</evidence>
<gene>
    <name evidence="2" type="ORF">ACE1B6_09575</name>
</gene>
<feature type="compositionally biased region" description="Acidic residues" evidence="1">
    <location>
        <begin position="202"/>
        <end position="216"/>
    </location>
</feature>
<evidence type="ECO:0000313" key="2">
    <source>
        <dbReference type="EMBL" id="MFB2935518.1"/>
    </source>
</evidence>
<organism evidence="2 3">
    <name type="scientific">Floridaenema fluviatile BLCC-F154</name>
    <dbReference type="NCBI Taxonomy" id="3153640"/>
    <lineage>
        <taxon>Bacteria</taxon>
        <taxon>Bacillati</taxon>
        <taxon>Cyanobacteriota</taxon>
        <taxon>Cyanophyceae</taxon>
        <taxon>Oscillatoriophycideae</taxon>
        <taxon>Aerosakkonematales</taxon>
        <taxon>Aerosakkonemataceae</taxon>
        <taxon>Floridanema</taxon>
        <taxon>Floridanema fluviatile</taxon>
    </lineage>
</organism>
<comment type="caution">
    <text evidence="2">The sequence shown here is derived from an EMBL/GenBank/DDBJ whole genome shotgun (WGS) entry which is preliminary data.</text>
</comment>
<evidence type="ECO:0000256" key="1">
    <source>
        <dbReference type="SAM" id="MobiDB-lite"/>
    </source>
</evidence>
<evidence type="ECO:0008006" key="4">
    <source>
        <dbReference type="Google" id="ProtNLM"/>
    </source>
</evidence>
<feature type="compositionally biased region" description="Basic and acidic residues" evidence="1">
    <location>
        <begin position="707"/>
        <end position="724"/>
    </location>
</feature>